<keyword evidence="6" id="KW-1185">Reference proteome</keyword>
<dbReference type="OrthoDB" id="10253113at2759"/>
<evidence type="ECO:0000259" key="3">
    <source>
        <dbReference type="PROSITE" id="PS51085"/>
    </source>
</evidence>
<comment type="caution">
    <text evidence="5">The sequence shown here is derived from an EMBL/GenBank/DDBJ whole genome shotgun (WGS) entry which is preliminary data.</text>
</comment>
<dbReference type="GO" id="GO:0005506">
    <property type="term" value="F:iron ion binding"/>
    <property type="evidence" value="ECO:0007669"/>
    <property type="project" value="InterPro"/>
</dbReference>
<dbReference type="EMBL" id="MLAK01001031">
    <property type="protein sequence ID" value="OHS98936.1"/>
    <property type="molecule type" value="Genomic_DNA"/>
</dbReference>
<evidence type="ECO:0000313" key="6">
    <source>
        <dbReference type="Proteomes" id="UP000179807"/>
    </source>
</evidence>
<dbReference type="GO" id="GO:0051536">
    <property type="term" value="F:iron-sulfur cluster binding"/>
    <property type="evidence" value="ECO:0007669"/>
    <property type="project" value="UniProtKB-KW"/>
</dbReference>
<name>A0A1J4JIC0_9EUKA</name>
<dbReference type="Pfam" id="PF02906">
    <property type="entry name" value="Fe_hyd_lg_C"/>
    <property type="match status" value="1"/>
</dbReference>
<dbReference type="CDD" id="cd00207">
    <property type="entry name" value="fer2"/>
    <property type="match status" value="1"/>
</dbReference>
<dbReference type="AlphaFoldDB" id="A0A1J4JIC0"/>
<dbReference type="Proteomes" id="UP000179807">
    <property type="component" value="Unassembled WGS sequence"/>
</dbReference>
<dbReference type="InterPro" id="IPR036010">
    <property type="entry name" value="2Fe-2S_ferredoxin-like_sf"/>
</dbReference>
<dbReference type="InterPro" id="IPR017896">
    <property type="entry name" value="4Fe4S_Fe-S-bd"/>
</dbReference>
<dbReference type="SUPFAM" id="SSF54292">
    <property type="entry name" value="2Fe-2S ferredoxin-like"/>
    <property type="match status" value="1"/>
</dbReference>
<proteinExistence type="inferred from homology"/>
<evidence type="ECO:0000256" key="2">
    <source>
        <dbReference type="ARBA" id="ARBA00023014"/>
    </source>
</evidence>
<dbReference type="RefSeq" id="XP_068352073.1">
    <property type="nucleotide sequence ID" value="XM_068509813.1"/>
</dbReference>
<protein>
    <submittedName>
        <fullName evidence="5">NADP-reducing hydrogenase subunit HndC</fullName>
    </submittedName>
</protein>
<accession>A0A1J4JIC0</accession>
<dbReference type="NCBIfam" id="TIGR02512">
    <property type="entry name" value="FeFe_hydrog_A"/>
    <property type="match status" value="1"/>
</dbReference>
<keyword evidence="2" id="KW-0408">Iron</keyword>
<keyword evidence="2" id="KW-0411">Iron-sulfur</keyword>
<sequence length="525" mass="58330">MSQNVNVTINGKSYSFPQGYTILQACKESNVYIPTLCYHPDLPEAGKCGLCVVMINETAYAYACVQKIAPNMHIDTVSPEVFAKARIALNNFIDLYSIPESKDIEDICKYLNPKNTIRNRNADHSISVMFNPSECINCDRCTRACSDVQNIGALNELHPNLRTNECISCGLCIMVCPTRALEEVSSIPQIYRALAKRKTLILQIAPSVRVSLGELFGNPPGTVVTGKIIAAARQLGFSYVFDTNFGADMTIVEEGQEFLKRFEKKVRLPQFTSCCPAWVNFVEKLHPELIPHLSSTKSPHMIVGTLVKTYFASIKMIDPDDIFLVSLMPCVAKKDEIARMQHADKVDAVITTREFAKMIQEFEISFNTLKDSDFDKMMGSSSGGGNIFGVTGGVTESCLRYLYQEITHTPLRNLEFKQLQGLKAIREATIKIGDNNIKVAVCSGIAAAREFIESEDYKKYHFIEVMACPGGCAFGGGQPKYSSRTKALNRIQAIRNFDANKEIKVCSDNPEVKDVYENFLISPGS</sequence>
<evidence type="ECO:0000256" key="1">
    <source>
        <dbReference type="ARBA" id="ARBA00006596"/>
    </source>
</evidence>
<dbReference type="GeneID" id="94844517"/>
<dbReference type="PANTHER" id="PTHR11615">
    <property type="entry name" value="NITRATE, FORMATE, IRON DEHYDROGENASE"/>
    <property type="match status" value="1"/>
</dbReference>
<gene>
    <name evidence="5" type="primary">hndD</name>
    <name evidence="5" type="ORF">TRFO_34698</name>
</gene>
<dbReference type="Pfam" id="PF13510">
    <property type="entry name" value="Fer2_4"/>
    <property type="match status" value="1"/>
</dbReference>
<comment type="similarity">
    <text evidence="1">Belongs to the NARF family.</text>
</comment>
<evidence type="ECO:0000313" key="5">
    <source>
        <dbReference type="EMBL" id="OHS98936.1"/>
    </source>
</evidence>
<organism evidence="5 6">
    <name type="scientific">Tritrichomonas foetus</name>
    <dbReference type="NCBI Taxonomy" id="1144522"/>
    <lineage>
        <taxon>Eukaryota</taxon>
        <taxon>Metamonada</taxon>
        <taxon>Parabasalia</taxon>
        <taxon>Tritrichomonadida</taxon>
        <taxon>Tritrichomonadidae</taxon>
        <taxon>Tritrichomonas</taxon>
    </lineage>
</organism>
<dbReference type="PROSITE" id="PS51085">
    <property type="entry name" value="2FE2S_FER_2"/>
    <property type="match status" value="1"/>
</dbReference>
<dbReference type="Gene3D" id="3.10.20.740">
    <property type="match status" value="1"/>
</dbReference>
<dbReference type="InterPro" id="IPR001041">
    <property type="entry name" value="2Fe-2S_ferredoxin-type"/>
</dbReference>
<dbReference type="InterPro" id="IPR017900">
    <property type="entry name" value="4Fe4S_Fe_S_CS"/>
</dbReference>
<dbReference type="InterPro" id="IPR013352">
    <property type="entry name" value="Fe_hydrogenase_subset"/>
</dbReference>
<feature type="domain" description="2Fe-2S ferredoxin-type" evidence="3">
    <location>
        <begin position="3"/>
        <end position="80"/>
    </location>
</feature>
<dbReference type="InterPro" id="IPR009016">
    <property type="entry name" value="Fe_hydrogenase"/>
</dbReference>
<dbReference type="Pfam" id="PF14697">
    <property type="entry name" value="Fer4_21"/>
    <property type="match status" value="1"/>
</dbReference>
<feature type="domain" description="4Fe-4S ferredoxin-type" evidence="4">
    <location>
        <begin position="126"/>
        <end position="156"/>
    </location>
</feature>
<dbReference type="InterPro" id="IPR004108">
    <property type="entry name" value="Fe_hydrogenase_lsu_C"/>
</dbReference>
<evidence type="ECO:0000259" key="4">
    <source>
        <dbReference type="PROSITE" id="PS51379"/>
    </source>
</evidence>
<reference evidence="5" key="1">
    <citation type="submission" date="2016-10" db="EMBL/GenBank/DDBJ databases">
        <authorList>
            <person name="Benchimol M."/>
            <person name="Almeida L.G."/>
            <person name="Vasconcelos A.T."/>
            <person name="Perreira-Neves A."/>
            <person name="Rosa I.A."/>
            <person name="Tasca T."/>
            <person name="Bogo M.R."/>
            <person name="de Souza W."/>
        </authorList>
    </citation>
    <scope>NUCLEOTIDE SEQUENCE [LARGE SCALE GENOMIC DNA]</scope>
    <source>
        <strain evidence="5">K</strain>
    </source>
</reference>
<feature type="domain" description="4Fe-4S ferredoxin-type" evidence="4">
    <location>
        <begin position="157"/>
        <end position="186"/>
    </location>
</feature>
<dbReference type="Gene3D" id="3.40.50.1780">
    <property type="match status" value="1"/>
</dbReference>
<dbReference type="Pfam" id="PF02256">
    <property type="entry name" value="Fe_hyd_SSU"/>
    <property type="match status" value="1"/>
</dbReference>
<dbReference type="PROSITE" id="PS51379">
    <property type="entry name" value="4FE4S_FER_2"/>
    <property type="match status" value="2"/>
</dbReference>
<dbReference type="Gene3D" id="3.40.950.10">
    <property type="entry name" value="Fe-only Hydrogenase (Larger Subunit), Chain L, domain 3"/>
    <property type="match status" value="1"/>
</dbReference>
<dbReference type="InterPro" id="IPR003149">
    <property type="entry name" value="Fe_hydrogenase_ssu"/>
</dbReference>
<dbReference type="SUPFAM" id="SSF53920">
    <property type="entry name" value="Fe-only hydrogenase"/>
    <property type="match status" value="1"/>
</dbReference>
<dbReference type="SUPFAM" id="SSF54862">
    <property type="entry name" value="4Fe-4S ferredoxins"/>
    <property type="match status" value="1"/>
</dbReference>
<keyword evidence="2" id="KW-0479">Metal-binding</keyword>
<dbReference type="GO" id="GO:0008901">
    <property type="term" value="F:ferredoxin hydrogenase activity"/>
    <property type="evidence" value="ECO:0007669"/>
    <property type="project" value="InterPro"/>
</dbReference>
<dbReference type="InterPro" id="IPR050340">
    <property type="entry name" value="Cytosolic_Fe-S_CAF"/>
</dbReference>
<dbReference type="Gene3D" id="3.30.70.20">
    <property type="match status" value="1"/>
</dbReference>
<dbReference type="PROSITE" id="PS00198">
    <property type="entry name" value="4FE4S_FER_1"/>
    <property type="match status" value="1"/>
</dbReference>
<dbReference type="VEuPathDB" id="TrichDB:TRFO_34698"/>